<comment type="catalytic activity">
    <reaction evidence="2">
        <text>N-terminal N-formyl-L-methionyl-[peptide] + H2O = N-terminal L-methionyl-[peptide] + formate</text>
        <dbReference type="Rhea" id="RHEA:24420"/>
        <dbReference type="Rhea" id="RHEA-COMP:10639"/>
        <dbReference type="Rhea" id="RHEA-COMP:10640"/>
        <dbReference type="ChEBI" id="CHEBI:15377"/>
        <dbReference type="ChEBI" id="CHEBI:15740"/>
        <dbReference type="ChEBI" id="CHEBI:49298"/>
        <dbReference type="ChEBI" id="CHEBI:64731"/>
        <dbReference type="EC" id="3.5.1.88"/>
    </reaction>
</comment>
<feature type="binding site" evidence="2">
    <location>
        <position position="118"/>
    </location>
    <ligand>
        <name>Fe cation</name>
        <dbReference type="ChEBI" id="CHEBI:24875"/>
    </ligand>
</feature>
<dbReference type="PANTHER" id="PTHR10458">
    <property type="entry name" value="PEPTIDE DEFORMYLASE"/>
    <property type="match status" value="1"/>
</dbReference>
<protein>
    <recommendedName>
        <fullName evidence="2">Peptide deformylase</fullName>
        <shortName evidence="2">PDF</shortName>
        <ecNumber evidence="2">3.5.1.88</ecNumber>
    </recommendedName>
    <alternativeName>
        <fullName evidence="2">Polypeptide deformylase</fullName>
    </alternativeName>
</protein>
<dbReference type="AlphaFoldDB" id="A0A9D1UVC1"/>
<evidence type="ECO:0000313" key="4">
    <source>
        <dbReference type="EMBL" id="HIX01056.1"/>
    </source>
</evidence>
<dbReference type="HAMAP" id="MF_00163">
    <property type="entry name" value="Pep_deformylase"/>
    <property type="match status" value="1"/>
</dbReference>
<name>A0A9D1UVC1_9MICC</name>
<comment type="similarity">
    <text evidence="1 2">Belongs to the polypeptide deformylase family.</text>
</comment>
<feature type="compositionally biased region" description="Basic and acidic residues" evidence="3">
    <location>
        <begin position="187"/>
        <end position="203"/>
    </location>
</feature>
<feature type="compositionally biased region" description="Polar residues" evidence="3">
    <location>
        <begin position="206"/>
        <end position="227"/>
    </location>
</feature>
<dbReference type="GO" id="GO:0046872">
    <property type="term" value="F:metal ion binding"/>
    <property type="evidence" value="ECO:0007669"/>
    <property type="project" value="UniProtKB-KW"/>
</dbReference>
<comment type="caution">
    <text evidence="4">The sequence shown here is derived from an EMBL/GenBank/DDBJ whole genome shotgun (WGS) entry which is preliminary data.</text>
</comment>
<dbReference type="PRINTS" id="PR01576">
    <property type="entry name" value="PDEFORMYLASE"/>
</dbReference>
<keyword evidence="2" id="KW-0479">Metal-binding</keyword>
<gene>
    <name evidence="2" type="primary">def</name>
    <name evidence="4" type="ORF">H9871_13065</name>
</gene>
<dbReference type="InterPro" id="IPR036821">
    <property type="entry name" value="Peptide_deformylase_sf"/>
</dbReference>
<sequence length="236" mass="25355">MAEFSIRQIGDPILRTPTDQIHSVDDTVRRLISSMYEAMDRARGIGLAAPQIGRGVSIFVYGVGESRGAVINPQLTGEGMLAPTPRENSGSGPAAAAAQTRHHDAAEADEERFIKEGCLSVSGIYAPVPRYQKVTLTGLDEDGKHLELQVEGLLAACFQHEVDHLHGRLFVDRLRGELKRSAMQTLRARDYPSSHVKPAEKGRAGAQSQGPESQGLKSQGPNSSGSSFLAPGFTAR</sequence>
<comment type="function">
    <text evidence="2">Removes the formyl group from the N-terminal Met of newly synthesized proteins. Requires at least a dipeptide for an efficient rate of reaction. N-terminal L-methionine is a prerequisite for activity but the enzyme has broad specificity at other positions.</text>
</comment>
<evidence type="ECO:0000256" key="2">
    <source>
        <dbReference type="HAMAP-Rule" id="MF_00163"/>
    </source>
</evidence>
<dbReference type="GO" id="GO:0042586">
    <property type="term" value="F:peptide deformylase activity"/>
    <property type="evidence" value="ECO:0007669"/>
    <property type="project" value="UniProtKB-UniRule"/>
</dbReference>
<dbReference type="InterPro" id="IPR023635">
    <property type="entry name" value="Peptide_deformylase"/>
</dbReference>
<evidence type="ECO:0000256" key="3">
    <source>
        <dbReference type="SAM" id="MobiDB-lite"/>
    </source>
</evidence>
<feature type="active site" evidence="2">
    <location>
        <position position="161"/>
    </location>
</feature>
<dbReference type="Pfam" id="PF01327">
    <property type="entry name" value="Pep_deformylase"/>
    <property type="match status" value="1"/>
</dbReference>
<accession>A0A9D1UVC1</accession>
<evidence type="ECO:0000256" key="1">
    <source>
        <dbReference type="ARBA" id="ARBA00010759"/>
    </source>
</evidence>
<feature type="binding site" evidence="2">
    <location>
        <position position="164"/>
    </location>
    <ligand>
        <name>Fe cation</name>
        <dbReference type="ChEBI" id="CHEBI:24875"/>
    </ligand>
</feature>
<keyword evidence="2" id="KW-0378">Hydrolase</keyword>
<dbReference type="EC" id="3.5.1.88" evidence="2"/>
<dbReference type="Gene3D" id="3.90.45.10">
    <property type="entry name" value="Peptide deformylase"/>
    <property type="match status" value="1"/>
</dbReference>
<organism evidence="4 5">
    <name type="scientific">Candidatus Nesterenkonia stercoripullorum</name>
    <dbReference type="NCBI Taxonomy" id="2838701"/>
    <lineage>
        <taxon>Bacteria</taxon>
        <taxon>Bacillati</taxon>
        <taxon>Actinomycetota</taxon>
        <taxon>Actinomycetes</taxon>
        <taxon>Micrococcales</taxon>
        <taxon>Micrococcaceae</taxon>
        <taxon>Nesterenkonia</taxon>
    </lineage>
</organism>
<feature type="region of interest" description="Disordered" evidence="3">
    <location>
        <begin position="186"/>
        <end position="236"/>
    </location>
</feature>
<proteinExistence type="inferred from homology"/>
<evidence type="ECO:0000313" key="5">
    <source>
        <dbReference type="Proteomes" id="UP000824151"/>
    </source>
</evidence>
<dbReference type="Proteomes" id="UP000824151">
    <property type="component" value="Unassembled WGS sequence"/>
</dbReference>
<reference evidence="4" key="2">
    <citation type="submission" date="2021-04" db="EMBL/GenBank/DDBJ databases">
        <authorList>
            <person name="Gilroy R."/>
        </authorList>
    </citation>
    <scope>NUCLEOTIDE SEQUENCE</scope>
    <source>
        <strain evidence="4">ChiHejej3B27-3195</strain>
    </source>
</reference>
<feature type="binding site" evidence="2">
    <location>
        <position position="160"/>
    </location>
    <ligand>
        <name>Fe cation</name>
        <dbReference type="ChEBI" id="CHEBI:24875"/>
    </ligand>
</feature>
<dbReference type="PANTHER" id="PTHR10458:SF22">
    <property type="entry name" value="PEPTIDE DEFORMYLASE"/>
    <property type="match status" value="1"/>
</dbReference>
<dbReference type="EMBL" id="DXGD01000487">
    <property type="protein sequence ID" value="HIX01056.1"/>
    <property type="molecule type" value="Genomic_DNA"/>
</dbReference>
<comment type="cofactor">
    <cofactor evidence="2">
        <name>Fe(2+)</name>
        <dbReference type="ChEBI" id="CHEBI:29033"/>
    </cofactor>
    <text evidence="2">Binds 1 Fe(2+) ion.</text>
</comment>
<keyword evidence="2" id="KW-0648">Protein biosynthesis</keyword>
<dbReference type="NCBIfam" id="NF001159">
    <property type="entry name" value="PRK00150.1-3"/>
    <property type="match status" value="1"/>
</dbReference>
<dbReference type="SUPFAM" id="SSF56420">
    <property type="entry name" value="Peptide deformylase"/>
    <property type="match status" value="1"/>
</dbReference>
<feature type="region of interest" description="Disordered" evidence="3">
    <location>
        <begin position="76"/>
        <end position="103"/>
    </location>
</feature>
<dbReference type="CDD" id="cd00487">
    <property type="entry name" value="Pep_deformylase"/>
    <property type="match status" value="1"/>
</dbReference>
<keyword evidence="2" id="KW-0408">Iron</keyword>
<reference evidence="4" key="1">
    <citation type="journal article" date="2021" name="PeerJ">
        <title>Extensive microbial diversity within the chicken gut microbiome revealed by metagenomics and culture.</title>
        <authorList>
            <person name="Gilroy R."/>
            <person name="Ravi A."/>
            <person name="Getino M."/>
            <person name="Pursley I."/>
            <person name="Horton D.L."/>
            <person name="Alikhan N.F."/>
            <person name="Baker D."/>
            <person name="Gharbi K."/>
            <person name="Hall N."/>
            <person name="Watson M."/>
            <person name="Adriaenssens E.M."/>
            <person name="Foster-Nyarko E."/>
            <person name="Jarju S."/>
            <person name="Secka A."/>
            <person name="Antonio M."/>
            <person name="Oren A."/>
            <person name="Chaudhuri R.R."/>
            <person name="La Ragione R."/>
            <person name="Hildebrand F."/>
            <person name="Pallen M.J."/>
        </authorList>
    </citation>
    <scope>NUCLEOTIDE SEQUENCE</scope>
    <source>
        <strain evidence="4">ChiHejej3B27-3195</strain>
    </source>
</reference>
<dbReference type="GO" id="GO:0006412">
    <property type="term" value="P:translation"/>
    <property type="evidence" value="ECO:0007669"/>
    <property type="project" value="UniProtKB-UniRule"/>
</dbReference>